<comment type="similarity">
    <text evidence="1 3">Belongs to the 4-oxalocrotonate tautomerase family.</text>
</comment>
<evidence type="ECO:0000313" key="5">
    <source>
        <dbReference type="EMBL" id="MCX7571688.1"/>
    </source>
</evidence>
<evidence type="ECO:0000313" key="6">
    <source>
        <dbReference type="Proteomes" id="UP001208017"/>
    </source>
</evidence>
<comment type="caution">
    <text evidence="5">The sequence shown here is derived from an EMBL/GenBank/DDBJ whole genome shotgun (WGS) entry which is preliminary data.</text>
</comment>
<name>A0ABT3X6S9_9BACL</name>
<accession>A0ABT3X6S9</accession>
<keyword evidence="2 3" id="KW-0413">Isomerase</keyword>
<evidence type="ECO:0000256" key="3">
    <source>
        <dbReference type="RuleBase" id="RU362032"/>
    </source>
</evidence>
<evidence type="ECO:0000256" key="1">
    <source>
        <dbReference type="ARBA" id="ARBA00006723"/>
    </source>
</evidence>
<proteinExistence type="inferred from homology"/>
<dbReference type="EC" id="5.3.2.-" evidence="3"/>
<dbReference type="Gene3D" id="3.30.429.10">
    <property type="entry name" value="Macrophage Migration Inhibitory Factor"/>
    <property type="match status" value="1"/>
</dbReference>
<dbReference type="Proteomes" id="UP001208017">
    <property type="component" value="Unassembled WGS sequence"/>
</dbReference>
<dbReference type="NCBIfam" id="TIGR00013">
    <property type="entry name" value="taut"/>
    <property type="match status" value="1"/>
</dbReference>
<dbReference type="PANTHER" id="PTHR35530:SF1">
    <property type="entry name" value="2-HYDROXYMUCONATE TAUTOMERASE"/>
    <property type="match status" value="1"/>
</dbReference>
<dbReference type="PANTHER" id="PTHR35530">
    <property type="entry name" value="TAUTOMERASE-RELATED"/>
    <property type="match status" value="1"/>
</dbReference>
<keyword evidence="6" id="KW-1185">Reference proteome</keyword>
<dbReference type="Pfam" id="PF01361">
    <property type="entry name" value="Tautomerase"/>
    <property type="match status" value="1"/>
</dbReference>
<dbReference type="InterPro" id="IPR018191">
    <property type="entry name" value="4-OT"/>
</dbReference>
<gene>
    <name evidence="5" type="ORF">OS242_17230</name>
</gene>
<dbReference type="InterPro" id="IPR004370">
    <property type="entry name" value="4-OT-like_dom"/>
</dbReference>
<evidence type="ECO:0000256" key="2">
    <source>
        <dbReference type="ARBA" id="ARBA00023235"/>
    </source>
</evidence>
<reference evidence="5 6" key="1">
    <citation type="submission" date="2022-11" db="EMBL/GenBank/DDBJ databases">
        <title>Study of microbial diversity in lake waters.</title>
        <authorList>
            <person name="Zhang J."/>
        </authorList>
    </citation>
    <scope>NUCLEOTIDE SEQUENCE [LARGE SCALE GENOMIC DNA]</scope>
    <source>
        <strain evidence="5 6">DT12</strain>
    </source>
</reference>
<evidence type="ECO:0000259" key="4">
    <source>
        <dbReference type="Pfam" id="PF01361"/>
    </source>
</evidence>
<protein>
    <recommendedName>
        <fullName evidence="3">Tautomerase</fullName>
        <ecNumber evidence="3">5.3.2.-</ecNumber>
    </recommendedName>
</protein>
<dbReference type="SUPFAM" id="SSF55331">
    <property type="entry name" value="Tautomerase/MIF"/>
    <property type="match status" value="1"/>
</dbReference>
<dbReference type="EMBL" id="JAPMLT010000012">
    <property type="protein sequence ID" value="MCX7571688.1"/>
    <property type="molecule type" value="Genomic_DNA"/>
</dbReference>
<dbReference type="InterPro" id="IPR014347">
    <property type="entry name" value="Tautomerase/MIF_sf"/>
</dbReference>
<dbReference type="NCBIfam" id="NF002571">
    <property type="entry name" value="PRK02220.1"/>
    <property type="match status" value="1"/>
</dbReference>
<dbReference type="RefSeq" id="WP_267152937.1">
    <property type="nucleotide sequence ID" value="NZ_JAPMLT010000012.1"/>
</dbReference>
<sequence>MPFVHIEWLEGRTLEQKRELAKRITDAVSEVAGSPQQNVHVFFTDMKREDYGFGGELTLDRQQK</sequence>
<feature type="domain" description="4-oxalocrotonate tautomerase-like" evidence="4">
    <location>
        <begin position="2"/>
        <end position="57"/>
    </location>
</feature>
<organism evidence="5 6">
    <name type="scientific">Tumebacillus lacus</name>
    <dbReference type="NCBI Taxonomy" id="2995335"/>
    <lineage>
        <taxon>Bacteria</taxon>
        <taxon>Bacillati</taxon>
        <taxon>Bacillota</taxon>
        <taxon>Bacilli</taxon>
        <taxon>Bacillales</taxon>
        <taxon>Alicyclobacillaceae</taxon>
        <taxon>Tumebacillus</taxon>
    </lineage>
</organism>